<proteinExistence type="predicted"/>
<sequence>MLLRNIPRLGTRFPHSRWQSTNSSSGRDEDSDFRPSWVYVTSRLVNFTVIPCVMLYSVFFYDFGDKDHVFKPVRRWAQEQKAAFLTLSPDEKRVLETNTSSET</sequence>
<accession>A0A8H7C7H6</accession>
<gene>
    <name evidence="3" type="ORF">Agabi119p4_7380</name>
</gene>
<evidence type="ECO:0000256" key="2">
    <source>
        <dbReference type="SAM" id="Phobius"/>
    </source>
</evidence>
<keyword evidence="2" id="KW-0812">Transmembrane</keyword>
<dbReference type="AlphaFoldDB" id="A0A8H7C7H6"/>
<evidence type="ECO:0000256" key="1">
    <source>
        <dbReference type="SAM" id="MobiDB-lite"/>
    </source>
</evidence>
<dbReference type="Proteomes" id="UP000629468">
    <property type="component" value="Unassembled WGS sequence"/>
</dbReference>
<evidence type="ECO:0000313" key="4">
    <source>
        <dbReference type="Proteomes" id="UP000629468"/>
    </source>
</evidence>
<dbReference type="EMBL" id="JABXXO010000010">
    <property type="protein sequence ID" value="KAF7768137.1"/>
    <property type="molecule type" value="Genomic_DNA"/>
</dbReference>
<feature type="region of interest" description="Disordered" evidence="1">
    <location>
        <begin position="1"/>
        <end position="33"/>
    </location>
</feature>
<protein>
    <submittedName>
        <fullName evidence="3">Uncharacterized protein</fullName>
    </submittedName>
</protein>
<comment type="caution">
    <text evidence="3">The sequence shown here is derived from an EMBL/GenBank/DDBJ whole genome shotgun (WGS) entry which is preliminary data.</text>
</comment>
<evidence type="ECO:0000313" key="3">
    <source>
        <dbReference type="EMBL" id="KAF7768137.1"/>
    </source>
</evidence>
<name>A0A8H7C7H6_AGABI</name>
<keyword evidence="2" id="KW-1133">Transmembrane helix</keyword>
<keyword evidence="2" id="KW-0472">Membrane</keyword>
<organism evidence="3 4">
    <name type="scientific">Agaricus bisporus var. burnettii</name>
    <dbReference type="NCBI Taxonomy" id="192524"/>
    <lineage>
        <taxon>Eukaryota</taxon>
        <taxon>Fungi</taxon>
        <taxon>Dikarya</taxon>
        <taxon>Basidiomycota</taxon>
        <taxon>Agaricomycotina</taxon>
        <taxon>Agaricomycetes</taxon>
        <taxon>Agaricomycetidae</taxon>
        <taxon>Agaricales</taxon>
        <taxon>Agaricineae</taxon>
        <taxon>Agaricaceae</taxon>
        <taxon>Agaricus</taxon>
    </lineage>
</organism>
<reference evidence="3 4" key="1">
    <citation type="journal article" name="Sci. Rep.">
        <title>Telomere-to-telomere assembled and centromere annotated genomes of the two main subspecies of the button mushroom Agaricus bisporus reveal especially polymorphic chromosome ends.</title>
        <authorList>
            <person name="Sonnenberg A.S.M."/>
            <person name="Sedaghat-Telgerd N."/>
            <person name="Lavrijssen B."/>
            <person name="Ohm R.A."/>
            <person name="Hendrickx P.M."/>
            <person name="Scholtmeijer K."/>
            <person name="Baars J.J.P."/>
            <person name="van Peer A."/>
        </authorList>
    </citation>
    <scope>NUCLEOTIDE SEQUENCE [LARGE SCALE GENOMIC DNA]</scope>
    <source>
        <strain evidence="3 4">H119_p4</strain>
    </source>
</reference>
<feature type="transmembrane region" description="Helical" evidence="2">
    <location>
        <begin position="44"/>
        <end position="64"/>
    </location>
</feature>